<evidence type="ECO:0000313" key="9">
    <source>
        <dbReference type="EMBL" id="KRL99128.1"/>
    </source>
</evidence>
<keyword evidence="4 7" id="KW-0289">Folate biosynthesis</keyword>
<evidence type="ECO:0000256" key="4">
    <source>
        <dbReference type="ARBA" id="ARBA00022909"/>
    </source>
</evidence>
<evidence type="ECO:0000256" key="6">
    <source>
        <dbReference type="ARBA" id="ARBA00037702"/>
    </source>
</evidence>
<dbReference type="InterPro" id="IPR006156">
    <property type="entry name" value="Dihydroneopterin_aldolase"/>
</dbReference>
<dbReference type="InterPro" id="IPR006157">
    <property type="entry name" value="FolB_dom"/>
</dbReference>
<name>A0A0R1V6W7_9LACO</name>
<dbReference type="AlphaFoldDB" id="A0A0R1V6W7"/>
<comment type="caution">
    <text evidence="9">The sequence shown here is derived from an EMBL/GenBank/DDBJ whole genome shotgun (WGS) entry which is preliminary data.</text>
</comment>
<dbReference type="Proteomes" id="UP000051166">
    <property type="component" value="Unassembled WGS sequence"/>
</dbReference>
<dbReference type="Gene3D" id="3.30.1130.10">
    <property type="match status" value="1"/>
</dbReference>
<dbReference type="SMART" id="SM00905">
    <property type="entry name" value="FolB"/>
    <property type="match status" value="1"/>
</dbReference>
<organism evidence="9 10">
    <name type="scientific">Liquorilactobacillus satsumensis DSM 16230 = JCM 12392</name>
    <dbReference type="NCBI Taxonomy" id="1423801"/>
    <lineage>
        <taxon>Bacteria</taxon>
        <taxon>Bacillati</taxon>
        <taxon>Bacillota</taxon>
        <taxon>Bacilli</taxon>
        <taxon>Lactobacillales</taxon>
        <taxon>Lactobacillaceae</taxon>
        <taxon>Liquorilactobacillus</taxon>
    </lineage>
</organism>
<dbReference type="STRING" id="1423801.FD50_GL000408"/>
<evidence type="ECO:0000256" key="3">
    <source>
        <dbReference type="ARBA" id="ARBA00005708"/>
    </source>
</evidence>
<evidence type="ECO:0000256" key="1">
    <source>
        <dbReference type="ARBA" id="ARBA00001353"/>
    </source>
</evidence>
<dbReference type="GO" id="GO:0046654">
    <property type="term" value="P:tetrahydrofolate biosynthetic process"/>
    <property type="evidence" value="ECO:0007669"/>
    <property type="project" value="UniProtKB-UniRule"/>
</dbReference>
<dbReference type="SUPFAM" id="SSF55620">
    <property type="entry name" value="Tetrahydrobiopterin biosynthesis enzymes-like"/>
    <property type="match status" value="1"/>
</dbReference>
<comment type="function">
    <text evidence="6 7">Catalyzes the conversion of 7,8-dihydroneopterin to 6-hydroxymethyl-7,8-dihydropterin.</text>
</comment>
<dbReference type="NCBIfam" id="TIGR00525">
    <property type="entry name" value="folB"/>
    <property type="match status" value="1"/>
</dbReference>
<evidence type="ECO:0000256" key="2">
    <source>
        <dbReference type="ARBA" id="ARBA00005013"/>
    </source>
</evidence>
<proteinExistence type="inferred from homology"/>
<keyword evidence="10" id="KW-1185">Reference proteome</keyword>
<dbReference type="PANTHER" id="PTHR42844:SF1">
    <property type="entry name" value="DIHYDRONEOPTERIN ALDOLASE 1-RELATED"/>
    <property type="match status" value="1"/>
</dbReference>
<evidence type="ECO:0000256" key="5">
    <source>
        <dbReference type="ARBA" id="ARBA00023239"/>
    </source>
</evidence>
<feature type="domain" description="Dihydroneopterin aldolase/epimerase" evidence="8">
    <location>
        <begin position="1"/>
        <end position="110"/>
    </location>
</feature>
<dbReference type="Pfam" id="PF02152">
    <property type="entry name" value="FolB"/>
    <property type="match status" value="1"/>
</dbReference>
<sequence length="110" mass="12446">MRFYSHIGVYQAEKKLGQKIEINLEVKLNIDPATLDDQVAKTVNYADFYATIAQIVKDSRVDLIETLALTIIKEIKKIERTKIATVKVSVKKLGVPIDGILDNVEIEMEQ</sequence>
<protein>
    <recommendedName>
        <fullName evidence="7">7,8-dihydroneopterin aldolase</fullName>
        <ecNumber evidence="7">4.1.2.25</ecNumber>
    </recommendedName>
</protein>
<comment type="pathway">
    <text evidence="2 7">Cofactor biosynthesis; tetrahydrofolate biosynthesis; 2-amino-4-hydroxy-6-hydroxymethyl-7,8-dihydropteridine diphosphate from 7,8-dihydroneopterin triphosphate: step 3/4.</text>
</comment>
<dbReference type="EC" id="4.1.2.25" evidence="7"/>
<evidence type="ECO:0000313" key="10">
    <source>
        <dbReference type="Proteomes" id="UP000051166"/>
    </source>
</evidence>
<accession>A0A0R1V6W7</accession>
<gene>
    <name evidence="9" type="ORF">FD50_GL000408</name>
</gene>
<keyword evidence="5 7" id="KW-0456">Lyase</keyword>
<dbReference type="NCBIfam" id="TIGR00526">
    <property type="entry name" value="folB_dom"/>
    <property type="match status" value="1"/>
</dbReference>
<evidence type="ECO:0000256" key="7">
    <source>
        <dbReference type="RuleBase" id="RU362079"/>
    </source>
</evidence>
<dbReference type="PANTHER" id="PTHR42844">
    <property type="entry name" value="DIHYDRONEOPTERIN ALDOLASE 1-RELATED"/>
    <property type="match status" value="1"/>
</dbReference>
<dbReference type="EMBL" id="AZFQ01000034">
    <property type="protein sequence ID" value="KRL99128.1"/>
    <property type="molecule type" value="Genomic_DNA"/>
</dbReference>
<comment type="catalytic activity">
    <reaction evidence="1 7">
        <text>7,8-dihydroneopterin = 6-hydroxymethyl-7,8-dihydropterin + glycolaldehyde</text>
        <dbReference type="Rhea" id="RHEA:10540"/>
        <dbReference type="ChEBI" id="CHEBI:17001"/>
        <dbReference type="ChEBI" id="CHEBI:17071"/>
        <dbReference type="ChEBI" id="CHEBI:44841"/>
        <dbReference type="EC" id="4.1.2.25"/>
    </reaction>
</comment>
<reference evidence="9 10" key="1">
    <citation type="journal article" date="2015" name="Genome Announc.">
        <title>Expanding the biotechnology potential of lactobacilli through comparative genomics of 213 strains and associated genera.</title>
        <authorList>
            <person name="Sun Z."/>
            <person name="Harris H.M."/>
            <person name="McCann A."/>
            <person name="Guo C."/>
            <person name="Argimon S."/>
            <person name="Zhang W."/>
            <person name="Yang X."/>
            <person name="Jeffery I.B."/>
            <person name="Cooney J.C."/>
            <person name="Kagawa T.F."/>
            <person name="Liu W."/>
            <person name="Song Y."/>
            <person name="Salvetti E."/>
            <person name="Wrobel A."/>
            <person name="Rasinkangas P."/>
            <person name="Parkhill J."/>
            <person name="Rea M.C."/>
            <person name="O'Sullivan O."/>
            <person name="Ritari J."/>
            <person name="Douillard F.P."/>
            <person name="Paul Ross R."/>
            <person name="Yang R."/>
            <person name="Briner A.E."/>
            <person name="Felis G.E."/>
            <person name="de Vos W.M."/>
            <person name="Barrangou R."/>
            <person name="Klaenhammer T.R."/>
            <person name="Caufield P.W."/>
            <person name="Cui Y."/>
            <person name="Zhang H."/>
            <person name="O'Toole P.W."/>
        </authorList>
    </citation>
    <scope>NUCLEOTIDE SEQUENCE [LARGE SCALE GENOMIC DNA]</scope>
    <source>
        <strain evidence="9 10">DSM 16230</strain>
    </source>
</reference>
<dbReference type="GO" id="GO:0046656">
    <property type="term" value="P:folic acid biosynthetic process"/>
    <property type="evidence" value="ECO:0007669"/>
    <property type="project" value="UniProtKB-UniRule"/>
</dbReference>
<dbReference type="UniPathway" id="UPA00077">
    <property type="reaction ID" value="UER00154"/>
</dbReference>
<dbReference type="InterPro" id="IPR043133">
    <property type="entry name" value="GTP-CH-I_C/QueF"/>
</dbReference>
<dbReference type="GO" id="GO:0004150">
    <property type="term" value="F:dihydroneopterin aldolase activity"/>
    <property type="evidence" value="ECO:0007669"/>
    <property type="project" value="UniProtKB-UniRule"/>
</dbReference>
<comment type="similarity">
    <text evidence="3 7">Belongs to the DHNA family.</text>
</comment>
<dbReference type="GO" id="GO:0005737">
    <property type="term" value="C:cytoplasm"/>
    <property type="evidence" value="ECO:0007669"/>
    <property type="project" value="TreeGrafter"/>
</dbReference>
<dbReference type="PATRIC" id="fig|1423801.4.peg.415"/>
<evidence type="ECO:0000259" key="8">
    <source>
        <dbReference type="SMART" id="SM00905"/>
    </source>
</evidence>